<dbReference type="Pfam" id="PF01408">
    <property type="entry name" value="GFO_IDH_MocA"/>
    <property type="match status" value="1"/>
</dbReference>
<organism evidence="3 4">
    <name type="scientific">Zopfia rhizophila CBS 207.26</name>
    <dbReference type="NCBI Taxonomy" id="1314779"/>
    <lineage>
        <taxon>Eukaryota</taxon>
        <taxon>Fungi</taxon>
        <taxon>Dikarya</taxon>
        <taxon>Ascomycota</taxon>
        <taxon>Pezizomycotina</taxon>
        <taxon>Dothideomycetes</taxon>
        <taxon>Dothideomycetes incertae sedis</taxon>
        <taxon>Zopfiaceae</taxon>
        <taxon>Zopfia</taxon>
    </lineage>
</organism>
<feature type="domain" description="Gal80p-like C-terminal" evidence="2">
    <location>
        <begin position="110"/>
        <end position="166"/>
    </location>
</feature>
<dbReference type="PANTHER" id="PTHR43708:SF1">
    <property type="entry name" value="GALACTOSE_LACTOSE METABOLISM REGULATORY PROTEIN GAL80"/>
    <property type="match status" value="1"/>
</dbReference>
<evidence type="ECO:0000259" key="2">
    <source>
        <dbReference type="Pfam" id="PF22685"/>
    </source>
</evidence>
<dbReference type="AlphaFoldDB" id="A0A6A6EWV8"/>
<dbReference type="Gene3D" id="3.30.360.10">
    <property type="entry name" value="Dihydrodipicolinate Reductase, domain 2"/>
    <property type="match status" value="1"/>
</dbReference>
<protein>
    <submittedName>
        <fullName evidence="3">NAD(P)-binding protein</fullName>
    </submittedName>
</protein>
<accession>A0A6A6EWV8</accession>
<dbReference type="SUPFAM" id="SSF51735">
    <property type="entry name" value="NAD(P)-binding Rossmann-fold domains"/>
    <property type="match status" value="1"/>
</dbReference>
<dbReference type="EMBL" id="ML994610">
    <property type="protein sequence ID" value="KAF2195443.1"/>
    <property type="molecule type" value="Genomic_DNA"/>
</dbReference>
<dbReference type="OrthoDB" id="64915at2759"/>
<reference evidence="3" key="1">
    <citation type="journal article" date="2020" name="Stud. Mycol.">
        <title>101 Dothideomycetes genomes: a test case for predicting lifestyles and emergence of pathogens.</title>
        <authorList>
            <person name="Haridas S."/>
            <person name="Albert R."/>
            <person name="Binder M."/>
            <person name="Bloem J."/>
            <person name="Labutti K."/>
            <person name="Salamov A."/>
            <person name="Andreopoulos B."/>
            <person name="Baker S."/>
            <person name="Barry K."/>
            <person name="Bills G."/>
            <person name="Bluhm B."/>
            <person name="Cannon C."/>
            <person name="Castanera R."/>
            <person name="Culley D."/>
            <person name="Daum C."/>
            <person name="Ezra D."/>
            <person name="Gonzalez J."/>
            <person name="Henrissat B."/>
            <person name="Kuo A."/>
            <person name="Liang C."/>
            <person name="Lipzen A."/>
            <person name="Lutzoni F."/>
            <person name="Magnuson J."/>
            <person name="Mondo S."/>
            <person name="Nolan M."/>
            <person name="Ohm R."/>
            <person name="Pangilinan J."/>
            <person name="Park H.-J."/>
            <person name="Ramirez L."/>
            <person name="Alfaro M."/>
            <person name="Sun H."/>
            <person name="Tritt A."/>
            <person name="Yoshinaga Y."/>
            <person name="Zwiers L.-H."/>
            <person name="Turgeon B."/>
            <person name="Goodwin S."/>
            <person name="Spatafora J."/>
            <person name="Crous P."/>
            <person name="Grigoriev I."/>
        </authorList>
    </citation>
    <scope>NUCLEOTIDE SEQUENCE</scope>
    <source>
        <strain evidence="3">CBS 207.26</strain>
    </source>
</reference>
<name>A0A6A6EWV8_9PEZI</name>
<dbReference type="PANTHER" id="PTHR43708">
    <property type="entry name" value="CONSERVED EXPRESSED OXIDOREDUCTASE (EUROFUNG)"/>
    <property type="match status" value="1"/>
</dbReference>
<keyword evidence="4" id="KW-1185">Reference proteome</keyword>
<evidence type="ECO:0000313" key="3">
    <source>
        <dbReference type="EMBL" id="KAF2195443.1"/>
    </source>
</evidence>
<gene>
    <name evidence="3" type="ORF">K469DRAFT_734071</name>
</gene>
<dbReference type="Proteomes" id="UP000800200">
    <property type="component" value="Unassembled WGS sequence"/>
</dbReference>
<dbReference type="GO" id="GO:0000166">
    <property type="term" value="F:nucleotide binding"/>
    <property type="evidence" value="ECO:0007669"/>
    <property type="project" value="InterPro"/>
</dbReference>
<dbReference type="Pfam" id="PF22685">
    <property type="entry name" value="Gal80p_C-like"/>
    <property type="match status" value="1"/>
</dbReference>
<dbReference type="InterPro" id="IPR051317">
    <property type="entry name" value="Gfo/Idh/MocA_oxidoreduct"/>
</dbReference>
<dbReference type="InterPro" id="IPR036291">
    <property type="entry name" value="NAD(P)-bd_dom_sf"/>
</dbReference>
<dbReference type="Gene3D" id="3.40.50.720">
    <property type="entry name" value="NAD(P)-binding Rossmann-like Domain"/>
    <property type="match status" value="2"/>
</dbReference>
<feature type="domain" description="Gfo/Idh/MocA-like oxidoreductase N-terminal" evidence="1">
    <location>
        <begin position="4"/>
        <end position="108"/>
    </location>
</feature>
<dbReference type="InterPro" id="IPR000683">
    <property type="entry name" value="Gfo/Idh/MocA-like_OxRdtase_N"/>
</dbReference>
<evidence type="ECO:0000259" key="1">
    <source>
        <dbReference type="Pfam" id="PF01408"/>
    </source>
</evidence>
<dbReference type="InterPro" id="IPR055080">
    <property type="entry name" value="Gal80p-like_C"/>
</dbReference>
<evidence type="ECO:0000313" key="4">
    <source>
        <dbReference type="Proteomes" id="UP000800200"/>
    </source>
</evidence>
<proteinExistence type="predicted"/>
<sequence length="249" mass="27506">MAPIRIGLIGLNSGQSWAVWAHLPYLKDASKYSIVALCNSSVESAQAAIKSHGLPETTKAYGSPQDLANDPNTLLPSLKAGKDVFCEWPLAKDLTQAEEMLALAKAKNSPALNKIEDIVDNGKIGKVLSTTFHGTPKFFGAVEREFLAYTHDRANGGNIMTIYAMHYTYLQISDDNLEIQLFDHGSGMLEKMEVKKDGLSEAILFSRNIGRLYKGFADGKVVEEGVLEWEEAVKRHRFVEEVYKRAGVN</sequence>